<dbReference type="AlphaFoldDB" id="A0A125MN62"/>
<dbReference type="OrthoDB" id="9953056at2"/>
<proteinExistence type="predicted"/>
<comment type="caution">
    <text evidence="2">The sequence shown here is derived from an EMBL/GenBank/DDBJ whole genome shotgun (WGS) entry which is preliminary data.</text>
</comment>
<dbReference type="Proteomes" id="UP000023435">
    <property type="component" value="Unassembled WGS sequence"/>
</dbReference>
<evidence type="ECO:0000313" key="3">
    <source>
        <dbReference type="Proteomes" id="UP000023435"/>
    </source>
</evidence>
<feature type="signal peptide" evidence="1">
    <location>
        <begin position="1"/>
        <end position="33"/>
    </location>
</feature>
<feature type="chain" id="PRO_5007178085" evidence="1">
    <location>
        <begin position="34"/>
        <end position="138"/>
    </location>
</feature>
<reference evidence="2 3" key="1">
    <citation type="journal article" date="2014" name="Genome Announc.">
        <title>Draft Genome Sequence of Lysobacter capsici AZ78, a Bacterium Antagonistic to Plant-Pathogenic Oomycetes.</title>
        <authorList>
            <person name="Puopolo G."/>
            <person name="Sonego P."/>
            <person name="Engelen K."/>
            <person name="Pertot I."/>
        </authorList>
    </citation>
    <scope>NUCLEOTIDE SEQUENCE [LARGE SCALE GENOMIC DNA]</scope>
    <source>
        <strain evidence="2 3">AZ78</strain>
    </source>
</reference>
<keyword evidence="3" id="KW-1185">Reference proteome</keyword>
<accession>A0A125MN62</accession>
<dbReference type="RefSeq" id="WP_036113076.1">
    <property type="nucleotide sequence ID" value="NZ_JAJA02000001.1"/>
</dbReference>
<sequence>MSIHTHHRTFRSRHALTGPCLFAAACMAAPVQAQTATSTLTLTYLDSYPSPANQEVSAAATYSTVPTGTTSGGGYTFLAPSTVTIVSSGTRVPGPRHTLETLTLYWQGASCTVFPVFLSLPDSSRGFDQPIWGIAGPH</sequence>
<protein>
    <submittedName>
        <fullName evidence="2">Uncharacterized protein</fullName>
    </submittedName>
</protein>
<evidence type="ECO:0000313" key="2">
    <source>
        <dbReference type="EMBL" id="KWS05556.1"/>
    </source>
</evidence>
<gene>
    <name evidence="2" type="ORF">AZ78_3108</name>
</gene>
<evidence type="ECO:0000256" key="1">
    <source>
        <dbReference type="SAM" id="SignalP"/>
    </source>
</evidence>
<dbReference type="EMBL" id="JAJA02000001">
    <property type="protein sequence ID" value="KWS05556.1"/>
    <property type="molecule type" value="Genomic_DNA"/>
</dbReference>
<organism evidence="2 3">
    <name type="scientific">Lysobacter capsici AZ78</name>
    <dbReference type="NCBI Taxonomy" id="1444315"/>
    <lineage>
        <taxon>Bacteria</taxon>
        <taxon>Pseudomonadati</taxon>
        <taxon>Pseudomonadota</taxon>
        <taxon>Gammaproteobacteria</taxon>
        <taxon>Lysobacterales</taxon>
        <taxon>Lysobacteraceae</taxon>
        <taxon>Lysobacter</taxon>
    </lineage>
</organism>
<name>A0A125MN62_9GAMM</name>
<keyword evidence="1" id="KW-0732">Signal</keyword>